<protein>
    <submittedName>
        <fullName evidence="1">Uncharacterized protein</fullName>
    </submittedName>
</protein>
<comment type="caution">
    <text evidence="1">The sequence shown here is derived from an EMBL/GenBank/DDBJ whole genome shotgun (WGS) entry which is preliminary data.</text>
</comment>
<dbReference type="EMBL" id="VSSQ01010042">
    <property type="protein sequence ID" value="MPM43277.1"/>
    <property type="molecule type" value="Genomic_DNA"/>
</dbReference>
<reference evidence="1" key="1">
    <citation type="submission" date="2019-08" db="EMBL/GenBank/DDBJ databases">
        <authorList>
            <person name="Kucharzyk K."/>
            <person name="Murdoch R.W."/>
            <person name="Higgins S."/>
            <person name="Loffler F."/>
        </authorList>
    </citation>
    <scope>NUCLEOTIDE SEQUENCE</scope>
</reference>
<sequence>MSPLTNYKIAIFTRSANYKLYKMSDNTLKLPFKHYRFTFTTAHGYIYKILKYNIDYAINIDEDAFVVDNKALIDLLNYCITEKIVNCGMRDGGVLPIRYGNPVVTNPFFNILDVKEIRKNFSQEKINKYRDKEIDYDTLFSNIKFSYKYKISSDYEPYYPFFLWLNTNYKVYYLNVAEHKDKLSTILYNQEGAEILYHSWYSREYEKDIFHTQRIKDLYHLCSSTDISLSTFEKFKIWIELQLNKKIIPLLLPVRRIVLKQIKIK</sequence>
<name>A0A644ZR89_9ZZZZ</name>
<evidence type="ECO:0000313" key="1">
    <source>
        <dbReference type="EMBL" id="MPM43277.1"/>
    </source>
</evidence>
<organism evidence="1">
    <name type="scientific">bioreactor metagenome</name>
    <dbReference type="NCBI Taxonomy" id="1076179"/>
    <lineage>
        <taxon>unclassified sequences</taxon>
        <taxon>metagenomes</taxon>
        <taxon>ecological metagenomes</taxon>
    </lineage>
</organism>
<accession>A0A644ZR89</accession>
<gene>
    <name evidence="1" type="ORF">SDC9_89950</name>
</gene>
<proteinExistence type="predicted"/>
<dbReference type="AlphaFoldDB" id="A0A644ZR89"/>